<name>A0A1P8NM84_9CUCU</name>
<reference evidence="1" key="1">
    <citation type="journal article" date="2015" name="Methods Ecol Evol">
        <title>Validating the power of mitochondrial metagenomics for community ecology and phylogenetics of complex assemblages.</title>
        <authorList>
            <person name="Gomez-Rodriguez C."/>
            <person name="Crampton-Platt A."/>
            <person name="Timmermans M.J.T.N."/>
            <person name="Baselga A."/>
            <person name="Vogler A.P."/>
        </authorList>
    </citation>
    <scope>NUCLEOTIDE SEQUENCE</scope>
</reference>
<evidence type="ECO:0000313" key="1">
    <source>
        <dbReference type="EMBL" id="APX39419.1"/>
    </source>
</evidence>
<gene>
    <name evidence="1" type="primary">atp8</name>
</gene>
<proteinExistence type="predicted"/>
<protein>
    <submittedName>
        <fullName evidence="1">ATP synthase F0 subunit 8</fullName>
    </submittedName>
</protein>
<organism evidence="1">
    <name type="scientific">Altica palustris</name>
    <dbReference type="NCBI Taxonomy" id="877768"/>
    <lineage>
        <taxon>Eukaryota</taxon>
        <taxon>Metazoa</taxon>
        <taxon>Ecdysozoa</taxon>
        <taxon>Arthropoda</taxon>
        <taxon>Hexapoda</taxon>
        <taxon>Insecta</taxon>
        <taxon>Pterygota</taxon>
        <taxon>Neoptera</taxon>
        <taxon>Endopterygota</taxon>
        <taxon>Coleoptera</taxon>
        <taxon>Polyphaga</taxon>
        <taxon>Cucujiformia</taxon>
        <taxon>Chrysomeloidea</taxon>
        <taxon>Chrysomelidae</taxon>
        <taxon>Galerucinae</taxon>
        <taxon>Alticini</taxon>
        <taxon>Alticina</taxon>
        <taxon>Altica</taxon>
    </lineage>
</organism>
<geneLocation type="mitochondrion" evidence="1"/>
<reference evidence="1" key="2">
    <citation type="submission" date="2016-10" db="EMBL/GenBank/DDBJ databases">
        <authorList>
            <person name="Gomez-Rodriguez C."/>
            <person name="Crampton-Platt A."/>
            <person name="Timmermans M.J.T.N."/>
            <person name="Baselga A."/>
            <person name="Vogler A.P."/>
        </authorList>
    </citation>
    <scope>NUCLEOTIDE SEQUENCE</scope>
</reference>
<sequence>MPQMMPLNWMFLFMFFNLIYFLVNNFIYFSFLINKSKNKFKIKKLNFNWKW</sequence>
<keyword evidence="1" id="KW-0496">Mitochondrion</keyword>
<dbReference type="EMBL" id="KX943367">
    <property type="protein sequence ID" value="APX39419.1"/>
    <property type="molecule type" value="Genomic_DNA"/>
</dbReference>
<accession>A0A1P8NM84</accession>
<dbReference type="AlphaFoldDB" id="A0A1P8NM84"/>